<dbReference type="Pfam" id="PF02575">
    <property type="entry name" value="YbaB_DNA_bd"/>
    <property type="match status" value="1"/>
</dbReference>
<evidence type="ECO:0000313" key="2">
    <source>
        <dbReference type="Proteomes" id="UP000635387"/>
    </source>
</evidence>
<dbReference type="InterPro" id="IPR036894">
    <property type="entry name" value="YbaB-like_sf"/>
</dbReference>
<name>A0ABQ3L4H2_9PSEU</name>
<comment type="caution">
    <text evidence="1">The sequence shown here is derived from an EMBL/GenBank/DDBJ whole genome shotgun (WGS) entry which is preliminary data.</text>
</comment>
<dbReference type="InterPro" id="IPR004401">
    <property type="entry name" value="YbaB/EbfC"/>
</dbReference>
<dbReference type="EMBL" id="BNAY01000001">
    <property type="protein sequence ID" value="GHH01894.1"/>
    <property type="molecule type" value="Genomic_DNA"/>
</dbReference>
<evidence type="ECO:0000313" key="1">
    <source>
        <dbReference type="EMBL" id="GHH01894.1"/>
    </source>
</evidence>
<sequence>MIDERGIDERSVERLLEDAETPDTDYSARLAAVTGEASEGGVTVTVDLYGKPVGLRFEPGALTSRASELSALVLRLAAEATISALDAGESVVDGLTGDFPSPAWRS</sequence>
<keyword evidence="2" id="KW-1185">Reference proteome</keyword>
<gene>
    <name evidence="1" type="ORF">GCM10017790_02430</name>
</gene>
<accession>A0ABQ3L4H2</accession>
<proteinExistence type="predicted"/>
<evidence type="ECO:0008006" key="3">
    <source>
        <dbReference type="Google" id="ProtNLM"/>
    </source>
</evidence>
<dbReference type="Gene3D" id="3.30.1310.10">
    <property type="entry name" value="Nucleoid-associated protein YbaB-like domain"/>
    <property type="match status" value="1"/>
</dbReference>
<protein>
    <recommendedName>
        <fullName evidence="3">YbaB/EbfC DNA-binding family protein</fullName>
    </recommendedName>
</protein>
<dbReference type="RefSeq" id="WP_191250859.1">
    <property type="nucleotide sequence ID" value="NZ_BNAY01000001.1"/>
</dbReference>
<reference evidence="2" key="1">
    <citation type="journal article" date="2019" name="Int. J. Syst. Evol. Microbiol.">
        <title>The Global Catalogue of Microorganisms (GCM) 10K type strain sequencing project: providing services to taxonomists for standard genome sequencing and annotation.</title>
        <authorList>
            <consortium name="The Broad Institute Genomics Platform"/>
            <consortium name="The Broad Institute Genome Sequencing Center for Infectious Disease"/>
            <person name="Wu L."/>
            <person name="Ma J."/>
        </authorList>
    </citation>
    <scope>NUCLEOTIDE SEQUENCE [LARGE SCALE GENOMIC DNA]</scope>
    <source>
        <strain evidence="2">CGMCC 4.7683</strain>
    </source>
</reference>
<organism evidence="1 2">
    <name type="scientific">Amycolatopsis oliviviridis</name>
    <dbReference type="NCBI Taxonomy" id="1471590"/>
    <lineage>
        <taxon>Bacteria</taxon>
        <taxon>Bacillati</taxon>
        <taxon>Actinomycetota</taxon>
        <taxon>Actinomycetes</taxon>
        <taxon>Pseudonocardiales</taxon>
        <taxon>Pseudonocardiaceae</taxon>
        <taxon>Amycolatopsis</taxon>
    </lineage>
</organism>
<dbReference type="Proteomes" id="UP000635387">
    <property type="component" value="Unassembled WGS sequence"/>
</dbReference>